<accession>A0A829PFN2</accession>
<dbReference type="GO" id="GO:0016020">
    <property type="term" value="C:membrane"/>
    <property type="evidence" value="ECO:0007669"/>
    <property type="project" value="UniProtKB-SubCell"/>
</dbReference>
<keyword evidence="2 5" id="KW-0812">Transmembrane</keyword>
<dbReference type="AlphaFoldDB" id="A0A829PFN2"/>
<keyword evidence="3 5" id="KW-1133">Transmembrane helix</keyword>
<name>A0A829PFN2_9MYCO</name>
<feature type="transmembrane region" description="Helical" evidence="5">
    <location>
        <begin position="113"/>
        <end position="133"/>
    </location>
</feature>
<evidence type="ECO:0000256" key="4">
    <source>
        <dbReference type="ARBA" id="ARBA00023136"/>
    </source>
</evidence>
<feature type="transmembrane region" description="Helical" evidence="5">
    <location>
        <begin position="72"/>
        <end position="101"/>
    </location>
</feature>
<evidence type="ECO:0000313" key="6">
    <source>
        <dbReference type="EMBL" id="ETZ87814.1"/>
    </source>
</evidence>
<feature type="transmembrane region" description="Helical" evidence="5">
    <location>
        <begin position="30"/>
        <end position="51"/>
    </location>
</feature>
<comment type="subcellular location">
    <subcellularLocation>
        <location evidence="1">Membrane</location>
        <topology evidence="1">Multi-pass membrane protein</topology>
    </subcellularLocation>
</comment>
<evidence type="ECO:0000256" key="2">
    <source>
        <dbReference type="ARBA" id="ARBA00022692"/>
    </source>
</evidence>
<evidence type="ECO:0000256" key="5">
    <source>
        <dbReference type="SAM" id="Phobius"/>
    </source>
</evidence>
<dbReference type="Pfam" id="PF13564">
    <property type="entry name" value="DoxX_2"/>
    <property type="match status" value="1"/>
</dbReference>
<comment type="caution">
    <text evidence="6">The sequence shown here is derived from an EMBL/GenBank/DDBJ whole genome shotgun (WGS) entry which is preliminary data.</text>
</comment>
<evidence type="ECO:0000256" key="1">
    <source>
        <dbReference type="ARBA" id="ARBA00004141"/>
    </source>
</evidence>
<proteinExistence type="predicted"/>
<keyword evidence="4 5" id="KW-0472">Membrane</keyword>
<dbReference type="Proteomes" id="UP000019854">
    <property type="component" value="Unassembled WGS sequence"/>
</dbReference>
<gene>
    <name evidence="6" type="ORF">L829_1364</name>
</gene>
<evidence type="ECO:0000256" key="3">
    <source>
        <dbReference type="ARBA" id="ARBA00022989"/>
    </source>
</evidence>
<evidence type="ECO:0000313" key="7">
    <source>
        <dbReference type="Proteomes" id="UP000019854"/>
    </source>
</evidence>
<organism evidence="6 7">
    <name type="scientific">Mycobacteroides abscessus MAB_030201_1075</name>
    <dbReference type="NCBI Taxonomy" id="1335410"/>
    <lineage>
        <taxon>Bacteria</taxon>
        <taxon>Bacillati</taxon>
        <taxon>Actinomycetota</taxon>
        <taxon>Actinomycetes</taxon>
        <taxon>Mycobacteriales</taxon>
        <taxon>Mycobacteriaceae</taxon>
        <taxon>Mycobacteroides</taxon>
        <taxon>Mycobacteroides abscessus</taxon>
    </lineage>
</organism>
<reference evidence="6 7" key="1">
    <citation type="submission" date="2014-01" db="EMBL/GenBank/DDBJ databases">
        <authorList>
            <person name="Zelazny A."/>
            <person name="Olivier K."/>
            <person name="Sampaio E.P."/>
            <person name="Holland S.M."/>
            <person name="Tallon L.J."/>
            <person name="Sadzewicz L.K."/>
            <person name="Sengamalay N."/>
            <person name="Fraser C.M."/>
            <person name="Hine E."/>
            <person name="Shefchek K.A."/>
            <person name="Das S.P."/>
            <person name="Shallom S.J."/>
            <person name="Agrawal S."/>
            <person name="Tettelin H."/>
        </authorList>
    </citation>
    <scope>NUCLEOTIDE SEQUENCE [LARGE SCALE GENOMIC DNA]</scope>
    <source>
        <strain evidence="6 7">MAB_030201_1075</strain>
    </source>
</reference>
<protein>
    <submittedName>
        <fullName evidence="6">DoxX-like family protein</fullName>
    </submittedName>
</protein>
<dbReference type="InterPro" id="IPR032808">
    <property type="entry name" value="DoxX"/>
</dbReference>
<dbReference type="EMBL" id="JAOX01000001">
    <property type="protein sequence ID" value="ETZ87814.1"/>
    <property type="molecule type" value="Genomic_DNA"/>
</dbReference>
<sequence length="147" mass="15572">MEKGPVMAEAKSVVSSVQAAFAARTPPEKIGLALTAIIVLFLLADAIPKIFGAQFSRSATEALGFPSYQTALIGWVLLACTIVFAVARTAVLGAVALTAYLGGAVTIDMHEEAWFPVIFAVGFGLLIWAALVLRRRELLKVLIGADR</sequence>